<name>N1PQI0_DOTSN</name>
<keyword evidence="3" id="KW-1185">Reference proteome</keyword>
<dbReference type="Proteomes" id="UP000016933">
    <property type="component" value="Unassembled WGS sequence"/>
</dbReference>
<dbReference type="AlphaFoldDB" id="N1PQI0"/>
<organism evidence="2 3">
    <name type="scientific">Dothistroma septosporum (strain NZE10 / CBS 128990)</name>
    <name type="common">Red band needle blight fungus</name>
    <name type="synonym">Mycosphaerella pini</name>
    <dbReference type="NCBI Taxonomy" id="675120"/>
    <lineage>
        <taxon>Eukaryota</taxon>
        <taxon>Fungi</taxon>
        <taxon>Dikarya</taxon>
        <taxon>Ascomycota</taxon>
        <taxon>Pezizomycotina</taxon>
        <taxon>Dothideomycetes</taxon>
        <taxon>Dothideomycetidae</taxon>
        <taxon>Mycosphaerellales</taxon>
        <taxon>Mycosphaerellaceae</taxon>
        <taxon>Dothistroma</taxon>
    </lineage>
</organism>
<dbReference type="HOGENOM" id="CLU_2454720_0_0_1"/>
<evidence type="ECO:0000256" key="1">
    <source>
        <dbReference type="SAM" id="MobiDB-lite"/>
    </source>
</evidence>
<sequence>MSEGENEVENYNDLDDTSDIVKYYIVEYYIVEYHIVHNQYCYNNYTTGYHSNNNHYLCSPNLYSLTRRPLSSPPHLRKQHPLATFNPLH</sequence>
<dbReference type="EMBL" id="KB446538">
    <property type="protein sequence ID" value="EME45642.1"/>
    <property type="molecule type" value="Genomic_DNA"/>
</dbReference>
<gene>
    <name evidence="2" type="ORF">DOTSEDRAFT_43927</name>
</gene>
<proteinExistence type="predicted"/>
<evidence type="ECO:0000313" key="3">
    <source>
        <dbReference type="Proteomes" id="UP000016933"/>
    </source>
</evidence>
<feature type="region of interest" description="Disordered" evidence="1">
    <location>
        <begin position="69"/>
        <end position="89"/>
    </location>
</feature>
<accession>N1PQI0</accession>
<evidence type="ECO:0000313" key="2">
    <source>
        <dbReference type="EMBL" id="EME45642.1"/>
    </source>
</evidence>
<reference evidence="2 3" key="2">
    <citation type="journal article" date="2012" name="PLoS Pathog.">
        <title>Diverse lifestyles and strategies of plant pathogenesis encoded in the genomes of eighteen Dothideomycetes fungi.</title>
        <authorList>
            <person name="Ohm R.A."/>
            <person name="Feau N."/>
            <person name="Henrissat B."/>
            <person name="Schoch C.L."/>
            <person name="Horwitz B.A."/>
            <person name="Barry K.W."/>
            <person name="Condon B.J."/>
            <person name="Copeland A.C."/>
            <person name="Dhillon B."/>
            <person name="Glaser F."/>
            <person name="Hesse C.N."/>
            <person name="Kosti I."/>
            <person name="LaButti K."/>
            <person name="Lindquist E.A."/>
            <person name="Lucas S."/>
            <person name="Salamov A.A."/>
            <person name="Bradshaw R.E."/>
            <person name="Ciuffetti L."/>
            <person name="Hamelin R.C."/>
            <person name="Kema G.H.J."/>
            <person name="Lawrence C."/>
            <person name="Scott J.A."/>
            <person name="Spatafora J.W."/>
            <person name="Turgeon B.G."/>
            <person name="de Wit P.J.G.M."/>
            <person name="Zhong S."/>
            <person name="Goodwin S.B."/>
            <person name="Grigoriev I.V."/>
        </authorList>
    </citation>
    <scope>NUCLEOTIDE SEQUENCE [LARGE SCALE GENOMIC DNA]</scope>
    <source>
        <strain evidence="3">NZE10 / CBS 128990</strain>
    </source>
</reference>
<protein>
    <submittedName>
        <fullName evidence="2">Uncharacterized protein</fullName>
    </submittedName>
</protein>
<reference evidence="3" key="1">
    <citation type="journal article" date="2012" name="PLoS Genet.">
        <title>The genomes of the fungal plant pathogens Cladosporium fulvum and Dothistroma septosporum reveal adaptation to different hosts and lifestyles but also signatures of common ancestry.</title>
        <authorList>
            <person name="de Wit P.J.G.M."/>
            <person name="van der Burgt A."/>
            <person name="Oekmen B."/>
            <person name="Stergiopoulos I."/>
            <person name="Abd-Elsalam K.A."/>
            <person name="Aerts A.L."/>
            <person name="Bahkali A.H."/>
            <person name="Beenen H.G."/>
            <person name="Chettri P."/>
            <person name="Cox M.P."/>
            <person name="Datema E."/>
            <person name="de Vries R.P."/>
            <person name="Dhillon B."/>
            <person name="Ganley A.R."/>
            <person name="Griffiths S.A."/>
            <person name="Guo Y."/>
            <person name="Hamelin R.C."/>
            <person name="Henrissat B."/>
            <person name="Kabir M.S."/>
            <person name="Jashni M.K."/>
            <person name="Kema G."/>
            <person name="Klaubauf S."/>
            <person name="Lapidus A."/>
            <person name="Levasseur A."/>
            <person name="Lindquist E."/>
            <person name="Mehrabi R."/>
            <person name="Ohm R.A."/>
            <person name="Owen T.J."/>
            <person name="Salamov A."/>
            <person name="Schwelm A."/>
            <person name="Schijlen E."/>
            <person name="Sun H."/>
            <person name="van den Burg H.A."/>
            <person name="van Ham R.C.H.J."/>
            <person name="Zhang S."/>
            <person name="Goodwin S.B."/>
            <person name="Grigoriev I.V."/>
            <person name="Collemare J."/>
            <person name="Bradshaw R.E."/>
        </authorList>
    </citation>
    <scope>NUCLEOTIDE SEQUENCE [LARGE SCALE GENOMIC DNA]</scope>
    <source>
        <strain evidence="3">NZE10 / CBS 128990</strain>
    </source>
</reference>